<sequence>MEIGKCEFCKAYITNLEVHYCWRIENQHRQTSATLPQRSSGNLAEDIELIKADKMDHEARWPSASEFDSSTQESILSSIHQRSDCEETAAAKMSSQYEVSNYNQYNPKIPDFLFPGKPSVDENVSKSLNLKQTSEESKPFRNPNLQYSDASNPEPLANNPMPLSDQCVLPGFQQTFGQRNAVMNKMSEHNNAVSQMECPGILPTNEVSSHFPSTYYTL</sequence>
<dbReference type="EMBL" id="BPLQ01014781">
    <property type="protein sequence ID" value="GIY83122.1"/>
    <property type="molecule type" value="Genomic_DNA"/>
</dbReference>
<name>A0AAV4WJY8_9ARAC</name>
<comment type="caution">
    <text evidence="2">The sequence shown here is derived from an EMBL/GenBank/DDBJ whole genome shotgun (WGS) entry which is preliminary data.</text>
</comment>
<evidence type="ECO:0000313" key="2">
    <source>
        <dbReference type="EMBL" id="GIY83122.1"/>
    </source>
</evidence>
<organism evidence="2 3">
    <name type="scientific">Caerostris darwini</name>
    <dbReference type="NCBI Taxonomy" id="1538125"/>
    <lineage>
        <taxon>Eukaryota</taxon>
        <taxon>Metazoa</taxon>
        <taxon>Ecdysozoa</taxon>
        <taxon>Arthropoda</taxon>
        <taxon>Chelicerata</taxon>
        <taxon>Arachnida</taxon>
        <taxon>Araneae</taxon>
        <taxon>Araneomorphae</taxon>
        <taxon>Entelegynae</taxon>
        <taxon>Araneoidea</taxon>
        <taxon>Araneidae</taxon>
        <taxon>Caerostris</taxon>
    </lineage>
</organism>
<evidence type="ECO:0000256" key="1">
    <source>
        <dbReference type="SAM" id="MobiDB-lite"/>
    </source>
</evidence>
<evidence type="ECO:0000313" key="3">
    <source>
        <dbReference type="Proteomes" id="UP001054837"/>
    </source>
</evidence>
<keyword evidence="3" id="KW-1185">Reference proteome</keyword>
<gene>
    <name evidence="2" type="ORF">CDAR_216911</name>
</gene>
<proteinExistence type="predicted"/>
<reference evidence="2 3" key="1">
    <citation type="submission" date="2021-06" db="EMBL/GenBank/DDBJ databases">
        <title>Caerostris darwini draft genome.</title>
        <authorList>
            <person name="Kono N."/>
            <person name="Arakawa K."/>
        </authorList>
    </citation>
    <scope>NUCLEOTIDE SEQUENCE [LARGE SCALE GENOMIC DNA]</scope>
</reference>
<dbReference type="AlphaFoldDB" id="A0AAV4WJY8"/>
<dbReference type="Proteomes" id="UP001054837">
    <property type="component" value="Unassembled WGS sequence"/>
</dbReference>
<protein>
    <submittedName>
        <fullName evidence="2">Uncharacterized protein</fullName>
    </submittedName>
</protein>
<accession>A0AAV4WJY8</accession>
<feature type="region of interest" description="Disordered" evidence="1">
    <location>
        <begin position="130"/>
        <end position="161"/>
    </location>
</feature>